<dbReference type="EMBL" id="KQ086589">
    <property type="protein sequence ID" value="KLO04332.1"/>
    <property type="molecule type" value="Genomic_DNA"/>
</dbReference>
<sequence length="353" mass="40458">MYALTPYPITPIGNFIATILALLPLLSQIRKLSPAVWGYAVWIAIYDFITFVNTTIWHDNVNIVVPVWCDITSKLLTGVPIGTRACAFIICLDLYRMTRLRGSIDKNKAQKRRDTMYRLSLIIGFPMLIMALYIIIQPIRFGVTEELGCGPGIYSYVGYIIWYAPPIVHSLGCAILAPLTLSTFLRHRKEMDEFLTNDQEITYNKYSRLMFIACLDTIFNLPVLIIGVATDASEGKTDPLNYPYISWKNVHDEAFPGLNLSSIVQTPASVWSADRWDIFTTKWNEWIYVFHAVTFFALFGTTPEMRRYYRRAFWFIPERCGYKRRQTSELETLSTVAFTSNPVQVASSRTANE</sequence>
<keyword evidence="4 10" id="KW-0812">Transmembrane</keyword>
<keyword evidence="5 10" id="KW-1133">Transmembrane helix</keyword>
<evidence type="ECO:0000256" key="3">
    <source>
        <dbReference type="ARBA" id="ARBA00022507"/>
    </source>
</evidence>
<accession>A0A0H2QZC7</accession>
<keyword evidence="3" id="KW-0589">Pheromone response</keyword>
<keyword evidence="12" id="KW-1185">Reference proteome</keyword>
<evidence type="ECO:0000313" key="11">
    <source>
        <dbReference type="EMBL" id="KLO04332.1"/>
    </source>
</evidence>
<feature type="transmembrane region" description="Helical" evidence="10">
    <location>
        <begin position="156"/>
        <end position="181"/>
    </location>
</feature>
<proteinExistence type="inferred from homology"/>
<dbReference type="InterPro" id="IPR001499">
    <property type="entry name" value="GPCR_STE3"/>
</dbReference>
<evidence type="ECO:0000256" key="9">
    <source>
        <dbReference type="ARBA" id="ARBA00023224"/>
    </source>
</evidence>
<feature type="transmembrane region" description="Helical" evidence="10">
    <location>
        <begin position="286"/>
        <end position="302"/>
    </location>
</feature>
<comment type="similarity">
    <text evidence="2">Belongs to the G-protein coupled receptor 4 family.</text>
</comment>
<dbReference type="Pfam" id="PF02076">
    <property type="entry name" value="STE3"/>
    <property type="match status" value="1"/>
</dbReference>
<evidence type="ECO:0000256" key="6">
    <source>
        <dbReference type="ARBA" id="ARBA00023040"/>
    </source>
</evidence>
<evidence type="ECO:0000256" key="2">
    <source>
        <dbReference type="ARBA" id="ARBA00011085"/>
    </source>
</evidence>
<dbReference type="OrthoDB" id="2874149at2759"/>
<feature type="transmembrane region" description="Helical" evidence="10">
    <location>
        <begin position="77"/>
        <end position="95"/>
    </location>
</feature>
<dbReference type="PRINTS" id="PR00899">
    <property type="entry name" value="GPCRSTE3"/>
</dbReference>
<evidence type="ECO:0000256" key="4">
    <source>
        <dbReference type="ARBA" id="ARBA00022692"/>
    </source>
</evidence>
<dbReference type="InParanoid" id="A0A0H2QZC7"/>
<dbReference type="AlphaFoldDB" id="A0A0H2QZC7"/>
<evidence type="ECO:0000313" key="12">
    <source>
        <dbReference type="Proteomes" id="UP000053477"/>
    </source>
</evidence>
<dbReference type="GO" id="GO:0005886">
    <property type="term" value="C:plasma membrane"/>
    <property type="evidence" value="ECO:0007669"/>
    <property type="project" value="TreeGrafter"/>
</dbReference>
<evidence type="ECO:0000256" key="10">
    <source>
        <dbReference type="SAM" id="Phobius"/>
    </source>
</evidence>
<keyword evidence="7 10" id="KW-0472">Membrane</keyword>
<protein>
    <submittedName>
        <fullName evidence="11">Fungal pheromone STE3G-protein-coupled receptor</fullName>
    </submittedName>
</protein>
<dbReference type="GO" id="GO:0000750">
    <property type="term" value="P:pheromone-dependent signal transduction involved in conjugation with cellular fusion"/>
    <property type="evidence" value="ECO:0007669"/>
    <property type="project" value="TreeGrafter"/>
</dbReference>
<reference evidence="11 12" key="1">
    <citation type="submission" date="2015-04" db="EMBL/GenBank/DDBJ databases">
        <title>Complete genome sequence of Schizopora paradoxa KUC8140, a cosmopolitan wood degrader in East Asia.</title>
        <authorList>
            <consortium name="DOE Joint Genome Institute"/>
            <person name="Min B."/>
            <person name="Park H."/>
            <person name="Jang Y."/>
            <person name="Kim J.-J."/>
            <person name="Kim K.H."/>
            <person name="Pangilinan J."/>
            <person name="Lipzen A."/>
            <person name="Riley R."/>
            <person name="Grigoriev I.V."/>
            <person name="Spatafora J.W."/>
            <person name="Choi I.-G."/>
        </authorList>
    </citation>
    <scope>NUCLEOTIDE SEQUENCE [LARGE SCALE GENOMIC DNA]</scope>
    <source>
        <strain evidence="11 12">KUC8140</strain>
    </source>
</reference>
<feature type="transmembrane region" description="Helical" evidence="10">
    <location>
        <begin position="209"/>
        <end position="230"/>
    </location>
</feature>
<evidence type="ECO:0000256" key="7">
    <source>
        <dbReference type="ARBA" id="ARBA00023136"/>
    </source>
</evidence>
<keyword evidence="6" id="KW-0297">G-protein coupled receptor</keyword>
<evidence type="ECO:0000256" key="8">
    <source>
        <dbReference type="ARBA" id="ARBA00023170"/>
    </source>
</evidence>
<organism evidence="11 12">
    <name type="scientific">Schizopora paradoxa</name>
    <dbReference type="NCBI Taxonomy" id="27342"/>
    <lineage>
        <taxon>Eukaryota</taxon>
        <taxon>Fungi</taxon>
        <taxon>Dikarya</taxon>
        <taxon>Basidiomycota</taxon>
        <taxon>Agaricomycotina</taxon>
        <taxon>Agaricomycetes</taxon>
        <taxon>Hymenochaetales</taxon>
        <taxon>Schizoporaceae</taxon>
        <taxon>Schizopora</taxon>
    </lineage>
</organism>
<gene>
    <name evidence="11" type="ORF">SCHPADRAFT_840743</name>
</gene>
<dbReference type="GO" id="GO:0004932">
    <property type="term" value="F:mating-type factor pheromone receptor activity"/>
    <property type="evidence" value="ECO:0007669"/>
    <property type="project" value="InterPro"/>
</dbReference>
<feature type="transmembrane region" description="Helical" evidence="10">
    <location>
        <begin position="116"/>
        <end position="136"/>
    </location>
</feature>
<dbReference type="PANTHER" id="PTHR28097:SF1">
    <property type="entry name" value="PHEROMONE A FACTOR RECEPTOR"/>
    <property type="match status" value="1"/>
</dbReference>
<evidence type="ECO:0000256" key="1">
    <source>
        <dbReference type="ARBA" id="ARBA00004141"/>
    </source>
</evidence>
<keyword evidence="8 11" id="KW-0675">Receptor</keyword>
<dbReference type="FunCoup" id="A0A0H2QZC7">
    <property type="interactions" value="87"/>
</dbReference>
<comment type="subcellular location">
    <subcellularLocation>
        <location evidence="1">Membrane</location>
        <topology evidence="1">Multi-pass membrane protein</topology>
    </subcellularLocation>
</comment>
<evidence type="ECO:0000256" key="5">
    <source>
        <dbReference type="ARBA" id="ARBA00022989"/>
    </source>
</evidence>
<feature type="transmembrane region" description="Helical" evidence="10">
    <location>
        <begin position="36"/>
        <end position="57"/>
    </location>
</feature>
<dbReference type="Proteomes" id="UP000053477">
    <property type="component" value="Unassembled WGS sequence"/>
</dbReference>
<dbReference type="PANTHER" id="PTHR28097">
    <property type="entry name" value="PHEROMONE A FACTOR RECEPTOR"/>
    <property type="match status" value="1"/>
</dbReference>
<feature type="transmembrane region" description="Helical" evidence="10">
    <location>
        <begin position="12"/>
        <end position="29"/>
    </location>
</feature>
<name>A0A0H2QZC7_9AGAM</name>
<keyword evidence="9" id="KW-0807">Transducer</keyword>